<evidence type="ECO:0000256" key="3">
    <source>
        <dbReference type="ARBA" id="ARBA00022905"/>
    </source>
</evidence>
<dbReference type="AlphaFoldDB" id="A0A7W2EPH8"/>
<evidence type="ECO:0000256" key="1">
    <source>
        <dbReference type="ARBA" id="ARBA00004886"/>
    </source>
</evidence>
<dbReference type="NCBIfam" id="NF002535">
    <property type="entry name" value="PRK02079.1"/>
    <property type="match status" value="1"/>
</dbReference>
<comment type="caution">
    <text evidence="4">The sequence shown here is derived from an EMBL/GenBank/DDBJ whole genome shotgun (WGS) entry which is preliminary data.</text>
</comment>
<dbReference type="InterPro" id="IPR022479">
    <property type="entry name" value="PqqD_bac"/>
</dbReference>
<comment type="pathway">
    <text evidence="1">Cofactor biosynthesis; pyrroloquinoline quinone biosynthesis.</text>
</comment>
<organism evidence="4 5">
    <name type="scientific">Rugamonas brunnea</name>
    <dbReference type="NCBI Taxonomy" id="2758569"/>
    <lineage>
        <taxon>Bacteria</taxon>
        <taxon>Pseudomonadati</taxon>
        <taxon>Pseudomonadota</taxon>
        <taxon>Betaproteobacteria</taxon>
        <taxon>Burkholderiales</taxon>
        <taxon>Oxalobacteraceae</taxon>
        <taxon>Telluria group</taxon>
        <taxon>Rugamonas</taxon>
    </lineage>
</organism>
<dbReference type="GO" id="GO:0048038">
    <property type="term" value="F:quinone binding"/>
    <property type="evidence" value="ECO:0007669"/>
    <property type="project" value="InterPro"/>
</dbReference>
<dbReference type="EMBL" id="JACEZT010000002">
    <property type="protein sequence ID" value="MBA5636263.1"/>
    <property type="molecule type" value="Genomic_DNA"/>
</dbReference>
<accession>A0A7W2EPH8</accession>
<name>A0A7W2EPH8_9BURK</name>
<sequence>MLTETTTPKLSRLFRLQWEEAQQAYVLLYPEGLVRLNPSAAEILKRCDGKREVADIVRELEAAFQASDLDADVRAFLDEAQRRGWLG</sequence>
<evidence type="ECO:0000256" key="2">
    <source>
        <dbReference type="ARBA" id="ARBA00011741"/>
    </source>
</evidence>
<evidence type="ECO:0000313" key="5">
    <source>
        <dbReference type="Proteomes" id="UP000534388"/>
    </source>
</evidence>
<dbReference type="GO" id="GO:0018189">
    <property type="term" value="P:pyrroloquinoline quinone biosynthetic process"/>
    <property type="evidence" value="ECO:0007669"/>
    <property type="project" value="UniProtKB-UniPathway"/>
</dbReference>
<dbReference type="Proteomes" id="UP000534388">
    <property type="component" value="Unassembled WGS sequence"/>
</dbReference>
<dbReference type="InterPro" id="IPR041881">
    <property type="entry name" value="PqqD_sf"/>
</dbReference>
<dbReference type="UniPathway" id="UPA00539"/>
<comment type="subunit">
    <text evidence="2">Monomer. Interacts with PqqE.</text>
</comment>
<protein>
    <submittedName>
        <fullName evidence="4">Pyrroloquinoline quinone biosynthesis peptide chaperone PqqD</fullName>
    </submittedName>
</protein>
<evidence type="ECO:0000313" key="4">
    <source>
        <dbReference type="EMBL" id="MBA5636263.1"/>
    </source>
</evidence>
<gene>
    <name evidence="4" type="primary">pqqD</name>
    <name evidence="4" type="ORF">H3H37_04275</name>
</gene>
<keyword evidence="5" id="KW-1185">Reference proteome</keyword>
<reference evidence="4 5" key="1">
    <citation type="submission" date="2020-07" db="EMBL/GenBank/DDBJ databases">
        <title>Novel species isolated from subtropical streams in China.</title>
        <authorList>
            <person name="Lu H."/>
        </authorList>
    </citation>
    <scope>NUCLEOTIDE SEQUENCE [LARGE SCALE GENOMIC DNA]</scope>
    <source>
        <strain evidence="4 5">LX20W</strain>
    </source>
</reference>
<proteinExistence type="predicted"/>
<dbReference type="NCBIfam" id="TIGR03859">
    <property type="entry name" value="PQQ_PqqD"/>
    <property type="match status" value="1"/>
</dbReference>
<dbReference type="RefSeq" id="WP_182160409.1">
    <property type="nucleotide sequence ID" value="NZ_JACEZT010000002.1"/>
</dbReference>
<dbReference type="InterPro" id="IPR008792">
    <property type="entry name" value="PQQD"/>
</dbReference>
<keyword evidence="3" id="KW-0884">PQQ biosynthesis</keyword>
<dbReference type="Pfam" id="PF05402">
    <property type="entry name" value="PqqD"/>
    <property type="match status" value="1"/>
</dbReference>
<dbReference type="Gene3D" id="1.10.10.1150">
    <property type="entry name" value="Coenzyme PQQ synthesis protein D (PqqD)"/>
    <property type="match status" value="1"/>
</dbReference>